<feature type="transmembrane region" description="Helical" evidence="5">
    <location>
        <begin position="53"/>
        <end position="73"/>
    </location>
</feature>
<keyword evidence="8" id="KW-1185">Reference proteome</keyword>
<dbReference type="EMBL" id="MU004231">
    <property type="protein sequence ID" value="KAF2673226.1"/>
    <property type="molecule type" value="Genomic_DNA"/>
</dbReference>
<evidence type="ECO:0000256" key="4">
    <source>
        <dbReference type="ARBA" id="ARBA00023136"/>
    </source>
</evidence>
<evidence type="ECO:0000256" key="1">
    <source>
        <dbReference type="ARBA" id="ARBA00004141"/>
    </source>
</evidence>
<dbReference type="AlphaFoldDB" id="A0A6A6UNE5"/>
<feature type="transmembrane region" description="Helical" evidence="5">
    <location>
        <begin position="183"/>
        <end position="205"/>
    </location>
</feature>
<evidence type="ECO:0000256" key="3">
    <source>
        <dbReference type="ARBA" id="ARBA00022989"/>
    </source>
</evidence>
<feature type="transmembrane region" description="Helical" evidence="5">
    <location>
        <begin position="452"/>
        <end position="474"/>
    </location>
</feature>
<protein>
    <submittedName>
        <fullName evidence="7">MFS general substrate transporter</fullName>
    </submittedName>
</protein>
<feature type="transmembrane region" description="Helical" evidence="5">
    <location>
        <begin position="480"/>
        <end position="500"/>
    </location>
</feature>
<evidence type="ECO:0000256" key="2">
    <source>
        <dbReference type="ARBA" id="ARBA00022692"/>
    </source>
</evidence>
<feature type="transmembrane region" description="Helical" evidence="5">
    <location>
        <begin position="419"/>
        <end position="440"/>
    </location>
</feature>
<dbReference type="Gene3D" id="1.20.1250.20">
    <property type="entry name" value="MFS general substrate transporter like domains"/>
    <property type="match status" value="1"/>
</dbReference>
<dbReference type="SUPFAM" id="SSF103473">
    <property type="entry name" value="MFS general substrate transporter"/>
    <property type="match status" value="1"/>
</dbReference>
<comment type="subcellular location">
    <subcellularLocation>
        <location evidence="1">Membrane</location>
        <topology evidence="1">Multi-pass membrane protein</topology>
    </subcellularLocation>
</comment>
<feature type="transmembrane region" description="Helical" evidence="5">
    <location>
        <begin position="93"/>
        <end position="109"/>
    </location>
</feature>
<name>A0A6A6UNE5_9PEZI</name>
<dbReference type="GO" id="GO:0005886">
    <property type="term" value="C:plasma membrane"/>
    <property type="evidence" value="ECO:0007669"/>
    <property type="project" value="TreeGrafter"/>
</dbReference>
<feature type="domain" description="Major facilitator superfamily (MFS) profile" evidence="6">
    <location>
        <begin position="55"/>
        <end position="505"/>
    </location>
</feature>
<dbReference type="GO" id="GO:0015203">
    <property type="term" value="F:polyamine transmembrane transporter activity"/>
    <property type="evidence" value="ECO:0007669"/>
    <property type="project" value="TreeGrafter"/>
</dbReference>
<dbReference type="OrthoDB" id="3936150at2759"/>
<feature type="transmembrane region" description="Helical" evidence="5">
    <location>
        <begin position="390"/>
        <end position="407"/>
    </location>
</feature>
<dbReference type="InterPro" id="IPR020846">
    <property type="entry name" value="MFS_dom"/>
</dbReference>
<sequence length="519" mass="57063">MQKQSPKNYPESVASSIHAYEKVPRHLRRGLLGRFSLVPETPTPIYYPRSTKWLITATVALGAAAAPMGSASIMPALPDVQREFGVSATETNLAVALYMLSMSIFPLWWSTFSEIFGRRTIYVISFLFFDLFAILSAVSKNMPMLIVMRMLSGGGAASVQAVGAGTIADIWEPKERGKAMGIYYLGPLCGPLIAPIIGGALTNSFGWRSTQWFLVAWGGAITIGLVFMLPETLTARKALPGTSEVREIDKELGEGNKTSALSRVVSTHSVKNKSRSFTKVVKSCIIDPLKIIALLRFPAVFLTVFYASITFGSLYTLNISIESTFSKPPYNYSTLIVGLLYLPNSVGYFFGSIFGGRWLDHIMKREARKAGRIDDKGKLILLPEDRMRENAWLAGIVFPAALIWYGWSAEKGVNLAVPMVANFFFGLGSMMIFAMATTMLTEFMTRKASTGIAVNNFVRNIFSCVGGVVAAPLINAIGNGWLFTILGLVALVTGFVTIFLMKKYGPRWRKVMDEKLLDF</sequence>
<proteinExistence type="predicted"/>
<dbReference type="InterPro" id="IPR011701">
    <property type="entry name" value="MFS"/>
</dbReference>
<evidence type="ECO:0000256" key="5">
    <source>
        <dbReference type="SAM" id="Phobius"/>
    </source>
</evidence>
<evidence type="ECO:0000313" key="8">
    <source>
        <dbReference type="Proteomes" id="UP000799302"/>
    </source>
</evidence>
<dbReference type="PROSITE" id="PS50850">
    <property type="entry name" value="MFS"/>
    <property type="match status" value="1"/>
</dbReference>
<feature type="transmembrane region" description="Helical" evidence="5">
    <location>
        <begin position="335"/>
        <end position="359"/>
    </location>
</feature>
<feature type="transmembrane region" description="Helical" evidence="5">
    <location>
        <begin position="121"/>
        <end position="138"/>
    </location>
</feature>
<feature type="transmembrane region" description="Helical" evidence="5">
    <location>
        <begin position="150"/>
        <end position="171"/>
    </location>
</feature>
<organism evidence="7 8">
    <name type="scientific">Microthyrium microscopicum</name>
    <dbReference type="NCBI Taxonomy" id="703497"/>
    <lineage>
        <taxon>Eukaryota</taxon>
        <taxon>Fungi</taxon>
        <taxon>Dikarya</taxon>
        <taxon>Ascomycota</taxon>
        <taxon>Pezizomycotina</taxon>
        <taxon>Dothideomycetes</taxon>
        <taxon>Dothideomycetes incertae sedis</taxon>
        <taxon>Microthyriales</taxon>
        <taxon>Microthyriaceae</taxon>
        <taxon>Microthyrium</taxon>
    </lineage>
</organism>
<dbReference type="GO" id="GO:0010509">
    <property type="term" value="P:intracellular polyamine homeostasis"/>
    <property type="evidence" value="ECO:0007669"/>
    <property type="project" value="TreeGrafter"/>
</dbReference>
<keyword evidence="4 5" id="KW-0472">Membrane</keyword>
<dbReference type="CDD" id="cd17323">
    <property type="entry name" value="MFS_Tpo1_MDR_like"/>
    <property type="match status" value="1"/>
</dbReference>
<keyword evidence="2 5" id="KW-0812">Transmembrane</keyword>
<gene>
    <name evidence="7" type="ORF">BT63DRAFT_368363</name>
</gene>
<dbReference type="InterPro" id="IPR036259">
    <property type="entry name" value="MFS_trans_sf"/>
</dbReference>
<dbReference type="PANTHER" id="PTHR23502:SF5">
    <property type="entry name" value="QUINIDINE RESISTANCE PROTEIN 3"/>
    <property type="match status" value="1"/>
</dbReference>
<evidence type="ECO:0000313" key="7">
    <source>
        <dbReference type="EMBL" id="KAF2673226.1"/>
    </source>
</evidence>
<feature type="transmembrane region" description="Helical" evidence="5">
    <location>
        <begin position="293"/>
        <end position="315"/>
    </location>
</feature>
<reference evidence="7" key="1">
    <citation type="journal article" date="2020" name="Stud. Mycol.">
        <title>101 Dothideomycetes genomes: a test case for predicting lifestyles and emergence of pathogens.</title>
        <authorList>
            <person name="Haridas S."/>
            <person name="Albert R."/>
            <person name="Binder M."/>
            <person name="Bloem J."/>
            <person name="Labutti K."/>
            <person name="Salamov A."/>
            <person name="Andreopoulos B."/>
            <person name="Baker S."/>
            <person name="Barry K."/>
            <person name="Bills G."/>
            <person name="Bluhm B."/>
            <person name="Cannon C."/>
            <person name="Castanera R."/>
            <person name="Culley D."/>
            <person name="Daum C."/>
            <person name="Ezra D."/>
            <person name="Gonzalez J."/>
            <person name="Henrissat B."/>
            <person name="Kuo A."/>
            <person name="Liang C."/>
            <person name="Lipzen A."/>
            <person name="Lutzoni F."/>
            <person name="Magnuson J."/>
            <person name="Mondo S."/>
            <person name="Nolan M."/>
            <person name="Ohm R."/>
            <person name="Pangilinan J."/>
            <person name="Park H.-J."/>
            <person name="Ramirez L."/>
            <person name="Alfaro M."/>
            <person name="Sun H."/>
            <person name="Tritt A."/>
            <person name="Yoshinaga Y."/>
            <person name="Zwiers L.-H."/>
            <person name="Turgeon B."/>
            <person name="Goodwin S."/>
            <person name="Spatafora J."/>
            <person name="Crous P."/>
            <person name="Grigoriev I."/>
        </authorList>
    </citation>
    <scope>NUCLEOTIDE SEQUENCE</scope>
    <source>
        <strain evidence="7">CBS 115976</strain>
    </source>
</reference>
<dbReference type="Proteomes" id="UP000799302">
    <property type="component" value="Unassembled WGS sequence"/>
</dbReference>
<dbReference type="Gene3D" id="1.20.1720.10">
    <property type="entry name" value="Multidrug resistance protein D"/>
    <property type="match status" value="1"/>
</dbReference>
<feature type="transmembrane region" description="Helical" evidence="5">
    <location>
        <begin position="211"/>
        <end position="229"/>
    </location>
</feature>
<evidence type="ECO:0000259" key="6">
    <source>
        <dbReference type="PROSITE" id="PS50850"/>
    </source>
</evidence>
<accession>A0A6A6UNE5</accession>
<dbReference type="Pfam" id="PF07690">
    <property type="entry name" value="MFS_1"/>
    <property type="match status" value="1"/>
</dbReference>
<dbReference type="PANTHER" id="PTHR23502">
    <property type="entry name" value="MAJOR FACILITATOR SUPERFAMILY"/>
    <property type="match status" value="1"/>
</dbReference>
<keyword evidence="3 5" id="KW-1133">Transmembrane helix</keyword>